<dbReference type="Proteomes" id="UP001498421">
    <property type="component" value="Unassembled WGS sequence"/>
</dbReference>
<keyword evidence="2" id="KW-1185">Reference proteome</keyword>
<proteinExistence type="predicted"/>
<organism evidence="1 2">
    <name type="scientific">Neonectria magnoliae</name>
    <dbReference type="NCBI Taxonomy" id="2732573"/>
    <lineage>
        <taxon>Eukaryota</taxon>
        <taxon>Fungi</taxon>
        <taxon>Dikarya</taxon>
        <taxon>Ascomycota</taxon>
        <taxon>Pezizomycotina</taxon>
        <taxon>Sordariomycetes</taxon>
        <taxon>Hypocreomycetidae</taxon>
        <taxon>Hypocreales</taxon>
        <taxon>Nectriaceae</taxon>
        <taxon>Neonectria</taxon>
    </lineage>
</organism>
<name>A0ABR1IKM9_9HYPO</name>
<evidence type="ECO:0008006" key="3">
    <source>
        <dbReference type="Google" id="ProtNLM"/>
    </source>
</evidence>
<reference evidence="1 2" key="1">
    <citation type="journal article" date="2025" name="Microbiol. Resour. Announc.">
        <title>Draft genome sequences for Neonectria magnoliae and Neonectria punicea, canker pathogens of Liriodendron tulipifera and Acer saccharum in West Virginia.</title>
        <authorList>
            <person name="Petronek H.M."/>
            <person name="Kasson M.T."/>
            <person name="Metheny A.M."/>
            <person name="Stauder C.M."/>
            <person name="Lovett B."/>
            <person name="Lynch S.C."/>
            <person name="Garnas J.R."/>
            <person name="Kasson L.R."/>
            <person name="Stajich J.E."/>
        </authorList>
    </citation>
    <scope>NUCLEOTIDE SEQUENCE [LARGE SCALE GENOMIC DNA]</scope>
    <source>
        <strain evidence="1 2">NRRL 64651</strain>
    </source>
</reference>
<evidence type="ECO:0000313" key="2">
    <source>
        <dbReference type="Proteomes" id="UP001498421"/>
    </source>
</evidence>
<sequence length="77" mass="8871">MTPRLAGDDSKELKQDIRHCDETGKNNYECVKYKIDAMRDCQVGLNSMPPEECEIKELSIPSRKDPNLENPLQYPKC</sequence>
<dbReference type="EMBL" id="JAZAVK010000001">
    <property type="protein sequence ID" value="KAK7433387.1"/>
    <property type="molecule type" value="Genomic_DNA"/>
</dbReference>
<gene>
    <name evidence="1" type="ORF">QQZ08_000327</name>
</gene>
<protein>
    <recommendedName>
        <fullName evidence="3">CHCH domain-containing protein</fullName>
    </recommendedName>
</protein>
<evidence type="ECO:0000313" key="1">
    <source>
        <dbReference type="EMBL" id="KAK7433387.1"/>
    </source>
</evidence>
<accession>A0ABR1IKM9</accession>
<comment type="caution">
    <text evidence="1">The sequence shown here is derived from an EMBL/GenBank/DDBJ whole genome shotgun (WGS) entry which is preliminary data.</text>
</comment>